<dbReference type="EMBL" id="CP155571">
    <property type="protein sequence ID" value="XFO70171.1"/>
    <property type="molecule type" value="Genomic_DNA"/>
</dbReference>
<sequence>MLLKKSFMSSKLSENTNNNIDSDIFQCYYEDIEFIYTNQFVYTNKNKAVHKVQEGSKRNFNGAQDRQERGVVHNCCCSKKAIKTINKFMEYKDGSKNEKSTISYTGGNCI</sequence>
<protein>
    <submittedName>
        <fullName evidence="1">Uncharacterized protein</fullName>
    </submittedName>
</protein>
<evidence type="ECO:0000313" key="2">
    <source>
        <dbReference type="Proteomes" id="UP000216052"/>
    </source>
</evidence>
<organism evidence="1 2">
    <name type="scientific">Sporomusa acidovorans (strain ATCC 49682 / DSM 3132 / Mol)</name>
    <dbReference type="NCBI Taxonomy" id="1123286"/>
    <lineage>
        <taxon>Bacteria</taxon>
        <taxon>Bacillati</taxon>
        <taxon>Bacillota</taxon>
        <taxon>Negativicutes</taxon>
        <taxon>Selenomonadales</taxon>
        <taxon>Sporomusaceae</taxon>
        <taxon>Sporomusa</taxon>
    </lineage>
</organism>
<reference evidence="1" key="1">
    <citation type="submission" date="2024-05" db="EMBL/GenBank/DDBJ databases">
        <title>Isolation and characterization of Sporomusa carbonis sp. nov., a carboxydotrophic hydrogenogen in the genus of Sporomusa isolated from a charcoal burning pile.</title>
        <authorList>
            <person name="Boeer T."/>
            <person name="Rosenbaum F."/>
            <person name="Eysell L."/>
            <person name="Mueller V."/>
            <person name="Daniel R."/>
            <person name="Poehlein A."/>
        </authorList>
    </citation>
    <scope>NUCLEOTIDE SEQUENCE [LARGE SCALE GENOMIC DNA]</scope>
    <source>
        <strain evidence="1">DSM 3132</strain>
    </source>
</reference>
<accession>A0ABZ3IWM7</accession>
<name>A0ABZ3IWM7_SPOA4</name>
<evidence type="ECO:0000313" key="1">
    <source>
        <dbReference type="EMBL" id="XFO70171.1"/>
    </source>
</evidence>
<keyword evidence="2" id="KW-1185">Reference proteome</keyword>
<proteinExistence type="predicted"/>
<dbReference type="Proteomes" id="UP000216052">
    <property type="component" value="Chromosome"/>
</dbReference>
<gene>
    <name evidence="1" type="ORF">SPACI_001590</name>
</gene>